<evidence type="ECO:0000256" key="3">
    <source>
        <dbReference type="ARBA" id="ARBA00012078"/>
    </source>
</evidence>
<dbReference type="SUPFAM" id="SSF55060">
    <property type="entry name" value="GHMP Kinase, C-terminal domain"/>
    <property type="match status" value="1"/>
</dbReference>
<dbReference type="EMBL" id="CP015079">
    <property type="protein sequence ID" value="ANH40339.1"/>
    <property type="molecule type" value="Genomic_DNA"/>
</dbReference>
<dbReference type="HAMAP" id="MF_00384">
    <property type="entry name" value="Homoser_kinase"/>
    <property type="match status" value="1"/>
</dbReference>
<feature type="domain" description="GHMP kinase N-terminal" evidence="14">
    <location>
        <begin position="65"/>
        <end position="149"/>
    </location>
</feature>
<keyword evidence="6 13" id="KW-0808">Transferase</keyword>
<accession>A0A1A9GPW3</accession>
<dbReference type="PATRIC" id="fig|1300347.3.peg.3947"/>
<dbReference type="PANTHER" id="PTHR20861:SF1">
    <property type="entry name" value="HOMOSERINE KINASE"/>
    <property type="match status" value="1"/>
</dbReference>
<dbReference type="GO" id="GO:0005737">
    <property type="term" value="C:cytoplasm"/>
    <property type="evidence" value="ECO:0007669"/>
    <property type="project" value="UniProtKB-SubCell"/>
</dbReference>
<feature type="domain" description="GHMP kinase C-terminal" evidence="15">
    <location>
        <begin position="222"/>
        <end position="274"/>
    </location>
</feature>
<dbReference type="InterPro" id="IPR020568">
    <property type="entry name" value="Ribosomal_Su5_D2-typ_SF"/>
</dbReference>
<protein>
    <recommendedName>
        <fullName evidence="4 13">Homoserine kinase</fullName>
        <shortName evidence="13">HK</shortName>
        <shortName evidence="13">HSK</shortName>
        <ecNumber evidence="3 13">2.7.1.39</ecNumber>
    </recommendedName>
</protein>
<dbReference type="PRINTS" id="PR00958">
    <property type="entry name" value="HOMSERKINASE"/>
</dbReference>
<evidence type="ECO:0000259" key="15">
    <source>
        <dbReference type="Pfam" id="PF08544"/>
    </source>
</evidence>
<keyword evidence="13" id="KW-0963">Cytoplasm</keyword>
<dbReference type="InterPro" id="IPR013750">
    <property type="entry name" value="GHMP_kinase_C_dom"/>
</dbReference>
<organism evidence="16 17">
    <name type="scientific">Nocardioides dokdonensis FR1436</name>
    <dbReference type="NCBI Taxonomy" id="1300347"/>
    <lineage>
        <taxon>Bacteria</taxon>
        <taxon>Bacillati</taxon>
        <taxon>Actinomycetota</taxon>
        <taxon>Actinomycetes</taxon>
        <taxon>Propionibacteriales</taxon>
        <taxon>Nocardioidaceae</taxon>
        <taxon>Nocardioides</taxon>
    </lineage>
</organism>
<evidence type="ECO:0000256" key="1">
    <source>
        <dbReference type="ARBA" id="ARBA00005015"/>
    </source>
</evidence>
<feature type="binding site" evidence="13">
    <location>
        <begin position="93"/>
        <end position="103"/>
    </location>
    <ligand>
        <name>ATP</name>
        <dbReference type="ChEBI" id="CHEBI:30616"/>
    </ligand>
</feature>
<dbReference type="Pfam" id="PF08544">
    <property type="entry name" value="GHMP_kinases_C"/>
    <property type="match status" value="1"/>
</dbReference>
<sequence length="303" mass="30815">MPTFVTGPVRVSVPATSANLGPGFDSLGLALDLRDELEAEVVASGIEVQVEGVGAEHVPRDASHLVVRAMLAALDAMGAEPAGLRLRCRNVIPHARGLGSSSAAIVAGVTLGRALVAGGELLLDDDAVLGLCAAMEGHPDNVAPAQYGGFVVAGQDDDGGFYAVPCPVDPRVGVVVLVPPTPVSTELARGLLPETVPHADAAAGAGRAALLVAALAGQPEHLLRATRDHLHQDYRRPAMPESLALVDALRADGVAAVVSGAGPTVLAFTDGPDTEVTASLLARCPAGWWASYLAVDTDGVRVL</sequence>
<reference evidence="16 17" key="1">
    <citation type="submission" date="2016-03" db="EMBL/GenBank/DDBJ databases">
        <title>Complete genome sequence of a soil Actinobacterium, Nocardioides dokdonensis FR1436.</title>
        <authorList>
            <person name="Kwon S.-K."/>
            <person name="Kim K."/>
            <person name="Kim J.F."/>
        </authorList>
    </citation>
    <scope>NUCLEOTIDE SEQUENCE [LARGE SCALE GENOMIC DNA]</scope>
    <source>
        <strain evidence="16 17">FR1436</strain>
    </source>
</reference>
<comment type="similarity">
    <text evidence="2 13">Belongs to the GHMP kinase family. Homoserine kinase subfamily.</text>
</comment>
<name>A0A1A9GPW3_9ACTN</name>
<comment type="pathway">
    <text evidence="1 13">Amino-acid biosynthesis; L-threonine biosynthesis; L-threonine from L-aspartate: step 4/5.</text>
</comment>
<comment type="function">
    <text evidence="12 13">Catalyzes the ATP-dependent phosphorylation of L-homoserine to L-homoserine phosphate.</text>
</comment>
<dbReference type="InterPro" id="IPR006203">
    <property type="entry name" value="GHMP_knse_ATP-bd_CS"/>
</dbReference>
<keyword evidence="9 13" id="KW-0418">Kinase</keyword>
<dbReference type="Gene3D" id="3.30.230.10">
    <property type="match status" value="1"/>
</dbReference>
<dbReference type="AlphaFoldDB" id="A0A1A9GPW3"/>
<evidence type="ECO:0000256" key="2">
    <source>
        <dbReference type="ARBA" id="ARBA00007370"/>
    </source>
</evidence>
<keyword evidence="5 13" id="KW-0028">Amino-acid biosynthesis</keyword>
<dbReference type="InterPro" id="IPR014721">
    <property type="entry name" value="Ribsml_uS5_D2-typ_fold_subgr"/>
</dbReference>
<keyword evidence="7 13" id="KW-0791">Threonine biosynthesis</keyword>
<dbReference type="KEGG" id="ndk:I601_3941"/>
<dbReference type="InterPro" id="IPR036554">
    <property type="entry name" value="GHMP_kinase_C_sf"/>
</dbReference>
<dbReference type="STRING" id="1300347.I601_3941"/>
<evidence type="ECO:0000256" key="12">
    <source>
        <dbReference type="ARBA" id="ARBA00049954"/>
    </source>
</evidence>
<dbReference type="PIRSF" id="PIRSF000676">
    <property type="entry name" value="Homoser_kin"/>
    <property type="match status" value="1"/>
</dbReference>
<evidence type="ECO:0000256" key="5">
    <source>
        <dbReference type="ARBA" id="ARBA00022605"/>
    </source>
</evidence>
<dbReference type="NCBIfam" id="TIGR00191">
    <property type="entry name" value="thrB"/>
    <property type="match status" value="1"/>
</dbReference>
<comment type="catalytic activity">
    <reaction evidence="11 13">
        <text>L-homoserine + ATP = O-phospho-L-homoserine + ADP + H(+)</text>
        <dbReference type="Rhea" id="RHEA:13985"/>
        <dbReference type="ChEBI" id="CHEBI:15378"/>
        <dbReference type="ChEBI" id="CHEBI:30616"/>
        <dbReference type="ChEBI" id="CHEBI:57476"/>
        <dbReference type="ChEBI" id="CHEBI:57590"/>
        <dbReference type="ChEBI" id="CHEBI:456216"/>
        <dbReference type="EC" id="2.7.1.39"/>
    </reaction>
</comment>
<keyword evidence="8 13" id="KW-0547">Nucleotide-binding</keyword>
<dbReference type="EC" id="2.7.1.39" evidence="3 13"/>
<evidence type="ECO:0000313" key="17">
    <source>
        <dbReference type="Proteomes" id="UP000077868"/>
    </source>
</evidence>
<evidence type="ECO:0000313" key="16">
    <source>
        <dbReference type="EMBL" id="ANH40339.1"/>
    </source>
</evidence>
<dbReference type="InterPro" id="IPR006204">
    <property type="entry name" value="GHMP_kinase_N_dom"/>
</dbReference>
<dbReference type="GO" id="GO:0005524">
    <property type="term" value="F:ATP binding"/>
    <property type="evidence" value="ECO:0007669"/>
    <property type="project" value="UniProtKB-UniRule"/>
</dbReference>
<dbReference type="SUPFAM" id="SSF54211">
    <property type="entry name" value="Ribosomal protein S5 domain 2-like"/>
    <property type="match status" value="1"/>
</dbReference>
<proteinExistence type="inferred from homology"/>
<evidence type="ECO:0000256" key="9">
    <source>
        <dbReference type="ARBA" id="ARBA00022777"/>
    </source>
</evidence>
<evidence type="ECO:0000256" key="11">
    <source>
        <dbReference type="ARBA" id="ARBA00049375"/>
    </source>
</evidence>
<keyword evidence="17" id="KW-1185">Reference proteome</keyword>
<dbReference type="PANTHER" id="PTHR20861">
    <property type="entry name" value="HOMOSERINE/4-DIPHOSPHOCYTIDYL-2-C-METHYL-D-ERYTHRITOL KINASE"/>
    <property type="match status" value="1"/>
</dbReference>
<dbReference type="Gene3D" id="3.30.70.890">
    <property type="entry name" value="GHMP kinase, C-terminal domain"/>
    <property type="match status" value="1"/>
</dbReference>
<evidence type="ECO:0000256" key="10">
    <source>
        <dbReference type="ARBA" id="ARBA00022840"/>
    </source>
</evidence>
<dbReference type="GO" id="GO:0009088">
    <property type="term" value="P:threonine biosynthetic process"/>
    <property type="evidence" value="ECO:0007669"/>
    <property type="project" value="UniProtKB-UniRule"/>
</dbReference>
<keyword evidence="10 13" id="KW-0067">ATP-binding</keyword>
<dbReference type="UniPathway" id="UPA00050">
    <property type="reaction ID" value="UER00064"/>
</dbReference>
<dbReference type="GO" id="GO:0004413">
    <property type="term" value="F:homoserine kinase activity"/>
    <property type="evidence" value="ECO:0007669"/>
    <property type="project" value="UniProtKB-UniRule"/>
</dbReference>
<dbReference type="OrthoDB" id="9769912at2"/>
<dbReference type="PROSITE" id="PS00627">
    <property type="entry name" value="GHMP_KINASES_ATP"/>
    <property type="match status" value="1"/>
</dbReference>
<evidence type="ECO:0000256" key="6">
    <source>
        <dbReference type="ARBA" id="ARBA00022679"/>
    </source>
</evidence>
<comment type="subcellular location">
    <subcellularLocation>
        <location evidence="13">Cytoplasm</location>
    </subcellularLocation>
</comment>
<dbReference type="RefSeq" id="WP_068113494.1">
    <property type="nucleotide sequence ID" value="NZ_CP015079.1"/>
</dbReference>
<evidence type="ECO:0000256" key="13">
    <source>
        <dbReference type="HAMAP-Rule" id="MF_00384"/>
    </source>
</evidence>
<evidence type="ECO:0000256" key="8">
    <source>
        <dbReference type="ARBA" id="ARBA00022741"/>
    </source>
</evidence>
<evidence type="ECO:0000256" key="7">
    <source>
        <dbReference type="ARBA" id="ARBA00022697"/>
    </source>
</evidence>
<dbReference type="Proteomes" id="UP000077868">
    <property type="component" value="Chromosome"/>
</dbReference>
<evidence type="ECO:0000259" key="14">
    <source>
        <dbReference type="Pfam" id="PF00288"/>
    </source>
</evidence>
<dbReference type="InterPro" id="IPR000870">
    <property type="entry name" value="Homoserine_kinase"/>
</dbReference>
<evidence type="ECO:0000256" key="4">
    <source>
        <dbReference type="ARBA" id="ARBA00017858"/>
    </source>
</evidence>
<gene>
    <name evidence="13 16" type="primary">thrB</name>
    <name evidence="16" type="ORF">I601_3941</name>
</gene>
<dbReference type="Pfam" id="PF00288">
    <property type="entry name" value="GHMP_kinases_N"/>
    <property type="match status" value="1"/>
</dbReference>